<evidence type="ECO:0000256" key="2">
    <source>
        <dbReference type="SAM" id="SignalP"/>
    </source>
</evidence>
<gene>
    <name evidence="3" type="ORF">L1049_004705</name>
</gene>
<reference evidence="3 4" key="1">
    <citation type="journal article" date="2024" name="Plant J.">
        <title>Genome sequences and population genomics reveal climatic adaptation and genomic divergence between two closely related sweetgum species.</title>
        <authorList>
            <person name="Xu W.Q."/>
            <person name="Ren C.Q."/>
            <person name="Zhang X.Y."/>
            <person name="Comes H.P."/>
            <person name="Liu X.H."/>
            <person name="Li Y.G."/>
            <person name="Kettle C.J."/>
            <person name="Jalonen R."/>
            <person name="Gaisberger H."/>
            <person name="Ma Y.Z."/>
            <person name="Qiu Y.X."/>
        </authorList>
    </citation>
    <scope>NUCLEOTIDE SEQUENCE [LARGE SCALE GENOMIC DNA]</scope>
    <source>
        <strain evidence="3">Hangzhou</strain>
    </source>
</reference>
<dbReference type="Proteomes" id="UP001415857">
    <property type="component" value="Unassembled WGS sequence"/>
</dbReference>
<dbReference type="AlphaFoldDB" id="A0AAP0WVY1"/>
<keyword evidence="4" id="KW-1185">Reference proteome</keyword>
<feature type="compositionally biased region" description="Basic and acidic residues" evidence="1">
    <location>
        <begin position="161"/>
        <end position="170"/>
    </location>
</feature>
<keyword evidence="2" id="KW-0732">Signal</keyword>
<evidence type="ECO:0008006" key="5">
    <source>
        <dbReference type="Google" id="ProtNLM"/>
    </source>
</evidence>
<name>A0AAP0WVY1_LIQFO</name>
<feature type="chain" id="PRO_5042886007" description="Wall-associated receptor kinase galacturonan-binding domain-containing protein" evidence="2">
    <location>
        <begin position="24"/>
        <end position="170"/>
    </location>
</feature>
<proteinExistence type="predicted"/>
<sequence length="170" mass="18972">MIMRNDIVVFLACTISILQLAVSSTSTTCNRSCGNSSKPVPFPFGFSSACQIQLNCSTMGHILVGEFPVRSIDSDSILVELQARCDRSIDTLHQLFNHNYAPTTRNGILLRNCSLPMSPCMTPTAMGENIRENMCERERGGGKRGKEEKQRQPWHNHIGSRRREEEKGGN</sequence>
<feature type="region of interest" description="Disordered" evidence="1">
    <location>
        <begin position="135"/>
        <end position="170"/>
    </location>
</feature>
<evidence type="ECO:0000256" key="1">
    <source>
        <dbReference type="SAM" id="MobiDB-lite"/>
    </source>
</evidence>
<feature type="signal peptide" evidence="2">
    <location>
        <begin position="1"/>
        <end position="23"/>
    </location>
</feature>
<protein>
    <recommendedName>
        <fullName evidence="5">Wall-associated receptor kinase galacturonan-binding domain-containing protein</fullName>
    </recommendedName>
</protein>
<feature type="compositionally biased region" description="Basic and acidic residues" evidence="1">
    <location>
        <begin position="135"/>
        <end position="151"/>
    </location>
</feature>
<evidence type="ECO:0000313" key="4">
    <source>
        <dbReference type="Proteomes" id="UP001415857"/>
    </source>
</evidence>
<dbReference type="EMBL" id="JBBPBK010000007">
    <property type="protein sequence ID" value="KAK9281799.1"/>
    <property type="molecule type" value="Genomic_DNA"/>
</dbReference>
<evidence type="ECO:0000313" key="3">
    <source>
        <dbReference type="EMBL" id="KAK9281799.1"/>
    </source>
</evidence>
<comment type="caution">
    <text evidence="3">The sequence shown here is derived from an EMBL/GenBank/DDBJ whole genome shotgun (WGS) entry which is preliminary data.</text>
</comment>
<organism evidence="3 4">
    <name type="scientific">Liquidambar formosana</name>
    <name type="common">Formosan gum</name>
    <dbReference type="NCBI Taxonomy" id="63359"/>
    <lineage>
        <taxon>Eukaryota</taxon>
        <taxon>Viridiplantae</taxon>
        <taxon>Streptophyta</taxon>
        <taxon>Embryophyta</taxon>
        <taxon>Tracheophyta</taxon>
        <taxon>Spermatophyta</taxon>
        <taxon>Magnoliopsida</taxon>
        <taxon>eudicotyledons</taxon>
        <taxon>Gunneridae</taxon>
        <taxon>Pentapetalae</taxon>
        <taxon>Saxifragales</taxon>
        <taxon>Altingiaceae</taxon>
        <taxon>Liquidambar</taxon>
    </lineage>
</organism>
<accession>A0AAP0WVY1</accession>